<evidence type="ECO:0000313" key="1">
    <source>
        <dbReference type="EMBL" id="MBJ3785760.1"/>
    </source>
</evidence>
<dbReference type="InterPro" id="IPR049253">
    <property type="entry name" value="DUF6886"/>
</dbReference>
<dbReference type="AlphaFoldDB" id="A0A934MM26"/>
<organism evidence="1 2">
    <name type="scientific">Devosia sediminis</name>
    <dbReference type="NCBI Taxonomy" id="2798801"/>
    <lineage>
        <taxon>Bacteria</taxon>
        <taxon>Pseudomonadati</taxon>
        <taxon>Pseudomonadota</taxon>
        <taxon>Alphaproteobacteria</taxon>
        <taxon>Hyphomicrobiales</taxon>
        <taxon>Devosiaceae</taxon>
        <taxon>Devosia</taxon>
    </lineage>
</organism>
<dbReference type="Pfam" id="PF21820">
    <property type="entry name" value="DUF6886"/>
    <property type="match status" value="1"/>
</dbReference>
<dbReference type="Proteomes" id="UP000602124">
    <property type="component" value="Unassembled WGS sequence"/>
</dbReference>
<name>A0A934MM26_9HYPH</name>
<evidence type="ECO:0000313" key="2">
    <source>
        <dbReference type="Proteomes" id="UP000602124"/>
    </source>
</evidence>
<comment type="caution">
    <text evidence="1">The sequence shown here is derived from an EMBL/GenBank/DDBJ whole genome shotgun (WGS) entry which is preliminary data.</text>
</comment>
<keyword evidence="2" id="KW-1185">Reference proteome</keyword>
<reference evidence="1" key="1">
    <citation type="submission" date="2020-12" db="EMBL/GenBank/DDBJ databases">
        <title>Devosia sp. MSA67 isolated from Mo River.</title>
        <authorList>
            <person name="Ma F."/>
            <person name="Zi Z."/>
        </authorList>
    </citation>
    <scope>NUCLEOTIDE SEQUENCE</scope>
    <source>
        <strain evidence="1">MSA67</strain>
    </source>
</reference>
<protein>
    <submittedName>
        <fullName evidence="1">Uncharacterized protein</fullName>
    </submittedName>
</protein>
<gene>
    <name evidence="1" type="ORF">JEQ47_13625</name>
</gene>
<dbReference type="EMBL" id="JAEKMH010000003">
    <property type="protein sequence ID" value="MBJ3785760.1"/>
    <property type="molecule type" value="Genomic_DNA"/>
</dbReference>
<proteinExistence type="predicted"/>
<sequence length="166" mass="18321">MFHLSDAGDIARFVPRPSAYTADPVVWAIAPERIANYFAPRDCPRVCFRAGAESSASDVERFLGGDRAVVAIEAGWLERLRRGCLYRYAMPREGFVLQDEGAGYWVSHAPVTPLAVERVDDLATAIAAEGVTLRVLPSLWELHDEVKASSLVFSMIRMRNAVARVA</sequence>
<dbReference type="RefSeq" id="WP_198876989.1">
    <property type="nucleotide sequence ID" value="NZ_JAEKMH010000003.1"/>
</dbReference>
<accession>A0A934MM26</accession>